<keyword evidence="1" id="KW-0805">Transcription regulation</keyword>
<dbReference type="GO" id="GO:0003700">
    <property type="term" value="F:DNA-binding transcription factor activity"/>
    <property type="evidence" value="ECO:0007669"/>
    <property type="project" value="InterPro"/>
</dbReference>
<dbReference type="OrthoDB" id="9795616at2"/>
<protein>
    <submittedName>
        <fullName evidence="5">Xylose operon regulatory protein</fullName>
    </submittedName>
</protein>
<dbReference type="EMBL" id="CP042914">
    <property type="protein sequence ID" value="QEG39327.1"/>
    <property type="molecule type" value="Genomic_DNA"/>
</dbReference>
<evidence type="ECO:0000256" key="2">
    <source>
        <dbReference type="ARBA" id="ARBA00023125"/>
    </source>
</evidence>
<dbReference type="SUPFAM" id="SSF53822">
    <property type="entry name" value="Periplasmic binding protein-like I"/>
    <property type="match status" value="1"/>
</dbReference>
<gene>
    <name evidence="5" type="primary">xylR_2</name>
    <name evidence="5" type="ORF">UC8_12920</name>
</gene>
<dbReference type="Pfam" id="PF13377">
    <property type="entry name" value="Peripla_BP_3"/>
    <property type="match status" value="1"/>
</dbReference>
<keyword evidence="3" id="KW-0804">Transcription</keyword>
<evidence type="ECO:0000256" key="1">
    <source>
        <dbReference type="ARBA" id="ARBA00023015"/>
    </source>
</evidence>
<dbReference type="PANTHER" id="PTHR30146:SF24">
    <property type="entry name" value="XYLOSE OPERON REGULATORY PROTEIN"/>
    <property type="match status" value="1"/>
</dbReference>
<evidence type="ECO:0000259" key="4">
    <source>
        <dbReference type="PROSITE" id="PS01124"/>
    </source>
</evidence>
<name>A0A5B9QJM9_9BACT</name>
<dbReference type="SUPFAM" id="SSF46689">
    <property type="entry name" value="Homeodomain-like"/>
    <property type="match status" value="2"/>
</dbReference>
<reference evidence="5 6" key="1">
    <citation type="submission" date="2019-08" db="EMBL/GenBank/DDBJ databases">
        <title>Deep-cultivation of Planctomycetes and their phenomic and genomic characterization uncovers novel biology.</title>
        <authorList>
            <person name="Wiegand S."/>
            <person name="Jogler M."/>
            <person name="Boedeker C."/>
            <person name="Pinto D."/>
            <person name="Vollmers J."/>
            <person name="Rivas-Marin E."/>
            <person name="Kohn T."/>
            <person name="Peeters S.H."/>
            <person name="Heuer A."/>
            <person name="Rast P."/>
            <person name="Oberbeckmann S."/>
            <person name="Bunk B."/>
            <person name="Jeske O."/>
            <person name="Meyerdierks A."/>
            <person name="Storesund J.E."/>
            <person name="Kallscheuer N."/>
            <person name="Luecker S."/>
            <person name="Lage O.M."/>
            <person name="Pohl T."/>
            <person name="Merkel B.J."/>
            <person name="Hornburger P."/>
            <person name="Mueller R.-W."/>
            <person name="Bruemmer F."/>
            <person name="Labrenz M."/>
            <person name="Spormann A.M."/>
            <person name="Op den Camp H."/>
            <person name="Overmann J."/>
            <person name="Amann R."/>
            <person name="Jetten M.S.M."/>
            <person name="Mascher T."/>
            <person name="Medema M.H."/>
            <person name="Devos D.P."/>
            <person name="Kaster A.-K."/>
            <person name="Ovreas L."/>
            <person name="Rohde M."/>
            <person name="Galperin M.Y."/>
            <person name="Jogler C."/>
        </authorList>
    </citation>
    <scope>NUCLEOTIDE SEQUENCE [LARGE SCALE GENOMIC DNA]</scope>
    <source>
        <strain evidence="5 6">UC8</strain>
    </source>
</reference>
<dbReference type="SMART" id="SM00342">
    <property type="entry name" value="HTH_ARAC"/>
    <property type="match status" value="1"/>
</dbReference>
<dbReference type="CDD" id="cd01543">
    <property type="entry name" value="PBP1_XylR"/>
    <property type="match status" value="1"/>
</dbReference>
<accession>A0A5B9QJM9</accession>
<dbReference type="InterPro" id="IPR046335">
    <property type="entry name" value="LacI/GalR-like_sensor"/>
</dbReference>
<dbReference type="KEGG" id="rul:UC8_12920"/>
<evidence type="ECO:0000256" key="3">
    <source>
        <dbReference type="ARBA" id="ARBA00023163"/>
    </source>
</evidence>
<dbReference type="Pfam" id="PF12833">
    <property type="entry name" value="HTH_18"/>
    <property type="match status" value="1"/>
</dbReference>
<sequence>MPRRSVALLIETSNSYSRGVLEGITQYIRHHERWSIFLPEQERGSRPPQWLGRWNGDGIIARIENDEIAAALRKAKVPVVDVSAARHLPDIPWVETDDDAIAELGVKHLLDRGFRNLAFCGDPGFNWSNWRRDKFRSLVESAGVAASIYDSLSRNDPKYSWNREKRGLAKWLQGLPRPIGIFACYDIQAQKLLEVCRELSIAVPEEIAVLGVDNDQLLCELADPPLSSIVCNTQRTGFEAAALLDRMMKGEQIDSAPVLVAPLGIQARQSTDILAIDDPDVVAALRLIRERALEGINVADVVRHVPLSRRVLESRFKKILGRSPHEELTRLKLERIKELLSETDLSLSEIARRTGFEHDEYMCVFFRKAEGIPPGQYRRKSF</sequence>
<dbReference type="PANTHER" id="PTHR30146">
    <property type="entry name" value="LACI-RELATED TRANSCRIPTIONAL REPRESSOR"/>
    <property type="match status" value="1"/>
</dbReference>
<dbReference type="InterPro" id="IPR028082">
    <property type="entry name" value="Peripla_BP_I"/>
</dbReference>
<dbReference type="InterPro" id="IPR009057">
    <property type="entry name" value="Homeodomain-like_sf"/>
</dbReference>
<proteinExistence type="predicted"/>
<dbReference type="Proteomes" id="UP000325286">
    <property type="component" value="Chromosome"/>
</dbReference>
<organism evidence="5 6">
    <name type="scientific">Roseimaritima ulvae</name>
    <dbReference type="NCBI Taxonomy" id="980254"/>
    <lineage>
        <taxon>Bacteria</taxon>
        <taxon>Pseudomonadati</taxon>
        <taxon>Planctomycetota</taxon>
        <taxon>Planctomycetia</taxon>
        <taxon>Pirellulales</taxon>
        <taxon>Pirellulaceae</taxon>
        <taxon>Roseimaritima</taxon>
    </lineage>
</organism>
<evidence type="ECO:0000313" key="6">
    <source>
        <dbReference type="Proteomes" id="UP000325286"/>
    </source>
</evidence>
<dbReference type="PROSITE" id="PS01124">
    <property type="entry name" value="HTH_ARAC_FAMILY_2"/>
    <property type="match status" value="1"/>
</dbReference>
<dbReference type="Gene3D" id="3.40.50.2300">
    <property type="match status" value="2"/>
</dbReference>
<dbReference type="Gene3D" id="1.10.10.60">
    <property type="entry name" value="Homeodomain-like"/>
    <property type="match status" value="1"/>
</dbReference>
<dbReference type="InterPro" id="IPR054031">
    <property type="entry name" value="XylR_PBP1"/>
</dbReference>
<keyword evidence="6" id="KW-1185">Reference proteome</keyword>
<keyword evidence="2" id="KW-0238">DNA-binding</keyword>
<dbReference type="RefSeq" id="WP_068138715.1">
    <property type="nucleotide sequence ID" value="NZ_CP042914.1"/>
</dbReference>
<dbReference type="GO" id="GO:0000976">
    <property type="term" value="F:transcription cis-regulatory region binding"/>
    <property type="evidence" value="ECO:0007669"/>
    <property type="project" value="TreeGrafter"/>
</dbReference>
<dbReference type="Pfam" id="PF22177">
    <property type="entry name" value="PBP1_XylR"/>
    <property type="match status" value="1"/>
</dbReference>
<dbReference type="InterPro" id="IPR018060">
    <property type="entry name" value="HTH_AraC"/>
</dbReference>
<feature type="domain" description="HTH araC/xylS-type" evidence="4">
    <location>
        <begin position="282"/>
        <end position="380"/>
    </location>
</feature>
<evidence type="ECO:0000313" key="5">
    <source>
        <dbReference type="EMBL" id="QEG39327.1"/>
    </source>
</evidence>
<dbReference type="AlphaFoldDB" id="A0A5B9QJM9"/>